<accession>A0AA88A9U5</accession>
<organism evidence="1 2">
    <name type="scientific">Ficus carica</name>
    <name type="common">Common fig</name>
    <dbReference type="NCBI Taxonomy" id="3494"/>
    <lineage>
        <taxon>Eukaryota</taxon>
        <taxon>Viridiplantae</taxon>
        <taxon>Streptophyta</taxon>
        <taxon>Embryophyta</taxon>
        <taxon>Tracheophyta</taxon>
        <taxon>Spermatophyta</taxon>
        <taxon>Magnoliopsida</taxon>
        <taxon>eudicotyledons</taxon>
        <taxon>Gunneridae</taxon>
        <taxon>Pentapetalae</taxon>
        <taxon>rosids</taxon>
        <taxon>fabids</taxon>
        <taxon>Rosales</taxon>
        <taxon>Moraceae</taxon>
        <taxon>Ficeae</taxon>
        <taxon>Ficus</taxon>
    </lineage>
</organism>
<keyword evidence="2" id="KW-1185">Reference proteome</keyword>
<proteinExistence type="predicted"/>
<protein>
    <submittedName>
        <fullName evidence="1">Uncharacterized protein</fullName>
    </submittedName>
</protein>
<name>A0AA88A9U5_FICCA</name>
<reference evidence="1" key="1">
    <citation type="submission" date="2023-07" db="EMBL/GenBank/DDBJ databases">
        <title>draft genome sequence of fig (Ficus carica).</title>
        <authorList>
            <person name="Takahashi T."/>
            <person name="Nishimura K."/>
        </authorList>
    </citation>
    <scope>NUCLEOTIDE SEQUENCE</scope>
</reference>
<dbReference type="AlphaFoldDB" id="A0AA88A9U5"/>
<sequence>MSTTRASIHTRSLARLDLQICMEEAQLASMSHTPSQARDRSACQHHQAVSDPALRVPPCILAPTCFSELQHTTCPSFSALPTDARHLSHGPR</sequence>
<comment type="caution">
    <text evidence="1">The sequence shown here is derived from an EMBL/GenBank/DDBJ whole genome shotgun (WGS) entry which is preliminary data.</text>
</comment>
<dbReference type="Proteomes" id="UP001187192">
    <property type="component" value="Unassembled WGS sequence"/>
</dbReference>
<dbReference type="EMBL" id="BTGU01000039">
    <property type="protein sequence ID" value="GMN51929.1"/>
    <property type="molecule type" value="Genomic_DNA"/>
</dbReference>
<evidence type="ECO:0000313" key="2">
    <source>
        <dbReference type="Proteomes" id="UP001187192"/>
    </source>
</evidence>
<gene>
    <name evidence="1" type="ORF">TIFTF001_021081</name>
</gene>
<evidence type="ECO:0000313" key="1">
    <source>
        <dbReference type="EMBL" id="GMN51929.1"/>
    </source>
</evidence>